<dbReference type="PROSITE" id="PS50966">
    <property type="entry name" value="ZF_SWIM"/>
    <property type="match status" value="1"/>
</dbReference>
<proteinExistence type="predicted"/>
<feature type="region of interest" description="Disordered" evidence="2">
    <location>
        <begin position="124"/>
        <end position="157"/>
    </location>
</feature>
<sequence length="466" mass="48282">MNPQGERRTEDQVLALAPDAASRKAGARLGVPGPWSGAGARAEGGAGAVWGECRGSGSTPYRTVVDLADEAGPGFHCTCPSRKLPCKHALGLLLLWSSGAEAVPVTAEDPPAWASAWLDRRRQRARTAAEAAEGPGGGSGEPAADGGQARRRADRRAQRMAAGAVELEQRLVDLLRHGLAAAEGSAYGPWEETAARMVDAQAPGLAARIRELAPLSGAGRAGAGAGRGSRLLEECALLHALNQGFLHADRLPGPLAATVRSRVGVSTDAASVLASAAPVRDHWLVLAQQDGDDGRLITRRIWLRGTATGRMALLLSYGGGGRSPELSLPAGLVLDADLAFHPSARPLRAVLGTRHAPPAPCPAPPPGVGTEAALRAYGEALRDDPWLDAWPVVLSDVVPVPDPERGWQLADADGDSALPVDPRCSDRTGLWQLTAISGGGPVTVFGECGHRGFAPLATWAPELVAL</sequence>
<feature type="region of interest" description="Disordered" evidence="2">
    <location>
        <begin position="18"/>
        <end position="43"/>
    </location>
</feature>
<dbReference type="EMBL" id="JABBXF010000010">
    <property type="protein sequence ID" value="NVK77169.1"/>
    <property type="molecule type" value="Genomic_DNA"/>
</dbReference>
<dbReference type="GO" id="GO:0008270">
    <property type="term" value="F:zinc ion binding"/>
    <property type="evidence" value="ECO:0007669"/>
    <property type="project" value="UniProtKB-KW"/>
</dbReference>
<comment type="caution">
    <text evidence="4">The sequence shown here is derived from an EMBL/GenBank/DDBJ whole genome shotgun (WGS) entry which is preliminary data.</text>
</comment>
<accession>A0A7Y7B1L7</accession>
<evidence type="ECO:0000313" key="4">
    <source>
        <dbReference type="EMBL" id="NVK77169.1"/>
    </source>
</evidence>
<dbReference type="Pfam" id="PF04434">
    <property type="entry name" value="SWIM"/>
    <property type="match status" value="1"/>
</dbReference>
<keyword evidence="5" id="KW-1185">Reference proteome</keyword>
<name>A0A7Y7B1L7_STRMO</name>
<evidence type="ECO:0000313" key="5">
    <source>
        <dbReference type="Proteomes" id="UP000587462"/>
    </source>
</evidence>
<dbReference type="InterPro" id="IPR007527">
    <property type="entry name" value="Znf_SWIM"/>
</dbReference>
<dbReference type="RefSeq" id="WP_171078961.1">
    <property type="nucleotide sequence ID" value="NZ_BNBU01000002.1"/>
</dbReference>
<evidence type="ECO:0000256" key="1">
    <source>
        <dbReference type="PROSITE-ProRule" id="PRU00325"/>
    </source>
</evidence>
<reference evidence="4 5" key="1">
    <citation type="submission" date="2020-04" db="EMBL/GenBank/DDBJ databases">
        <title>Draft Genome Sequence of Streptomyces morookaense DSM 40503, an 8-azaguanine-producing strain.</title>
        <authorList>
            <person name="Qi J."/>
            <person name="Gao J.-M."/>
        </authorList>
    </citation>
    <scope>NUCLEOTIDE SEQUENCE [LARGE SCALE GENOMIC DNA]</scope>
    <source>
        <strain evidence="4 5">DSM 40503</strain>
    </source>
</reference>
<gene>
    <name evidence="4" type="ORF">HG542_05790</name>
</gene>
<dbReference type="Proteomes" id="UP000587462">
    <property type="component" value="Unassembled WGS sequence"/>
</dbReference>
<dbReference type="AlphaFoldDB" id="A0A7Y7B1L7"/>
<evidence type="ECO:0000256" key="2">
    <source>
        <dbReference type="SAM" id="MobiDB-lite"/>
    </source>
</evidence>
<feature type="domain" description="SWIM-type" evidence="3">
    <location>
        <begin position="61"/>
        <end position="97"/>
    </location>
</feature>
<organism evidence="4 5">
    <name type="scientific">Streptomyces morookaense</name>
    <name type="common">Streptoverticillium morookaense</name>
    <dbReference type="NCBI Taxonomy" id="1970"/>
    <lineage>
        <taxon>Bacteria</taxon>
        <taxon>Bacillati</taxon>
        <taxon>Actinomycetota</taxon>
        <taxon>Actinomycetes</taxon>
        <taxon>Kitasatosporales</taxon>
        <taxon>Streptomycetaceae</taxon>
        <taxon>Streptomyces</taxon>
    </lineage>
</organism>
<keyword evidence="1" id="KW-0862">Zinc</keyword>
<protein>
    <submittedName>
        <fullName evidence="4">SWIM zinc finger family protein</fullName>
    </submittedName>
</protein>
<keyword evidence="1" id="KW-0479">Metal-binding</keyword>
<evidence type="ECO:0000259" key="3">
    <source>
        <dbReference type="PROSITE" id="PS50966"/>
    </source>
</evidence>
<keyword evidence="1" id="KW-0863">Zinc-finger</keyword>